<name>A0A8S2VNK9_9BILA</name>
<dbReference type="InterPro" id="IPR036770">
    <property type="entry name" value="Ankyrin_rpt-contain_sf"/>
</dbReference>
<dbReference type="Pfam" id="PF12796">
    <property type="entry name" value="Ank_2"/>
    <property type="match status" value="1"/>
</dbReference>
<evidence type="ECO:0000256" key="3">
    <source>
        <dbReference type="PROSITE-ProRule" id="PRU00023"/>
    </source>
</evidence>
<feature type="non-terminal residue" evidence="4">
    <location>
        <position position="1"/>
    </location>
</feature>
<organism evidence="4 5">
    <name type="scientific">Rotaria magnacalcarata</name>
    <dbReference type="NCBI Taxonomy" id="392030"/>
    <lineage>
        <taxon>Eukaryota</taxon>
        <taxon>Metazoa</taxon>
        <taxon>Spiralia</taxon>
        <taxon>Gnathifera</taxon>
        <taxon>Rotifera</taxon>
        <taxon>Eurotatoria</taxon>
        <taxon>Bdelloidea</taxon>
        <taxon>Philodinida</taxon>
        <taxon>Philodinidae</taxon>
        <taxon>Rotaria</taxon>
    </lineage>
</organism>
<protein>
    <submittedName>
        <fullName evidence="4">Uncharacterized protein</fullName>
    </submittedName>
</protein>
<feature type="repeat" description="ANK" evidence="3">
    <location>
        <begin position="46"/>
        <end position="72"/>
    </location>
</feature>
<dbReference type="InterPro" id="IPR051631">
    <property type="entry name" value="Ankyrin-KH/SAM_domain"/>
</dbReference>
<dbReference type="Proteomes" id="UP000676336">
    <property type="component" value="Unassembled WGS sequence"/>
</dbReference>
<feature type="repeat" description="ANK" evidence="3">
    <location>
        <begin position="12"/>
        <end position="44"/>
    </location>
</feature>
<dbReference type="PRINTS" id="PR01415">
    <property type="entry name" value="ANKYRIN"/>
</dbReference>
<dbReference type="PROSITE" id="PS50088">
    <property type="entry name" value="ANK_REPEAT"/>
    <property type="match status" value="2"/>
</dbReference>
<comment type="caution">
    <text evidence="4">The sequence shown here is derived from an EMBL/GenBank/DDBJ whole genome shotgun (WGS) entry which is preliminary data.</text>
</comment>
<dbReference type="PROSITE" id="PS50297">
    <property type="entry name" value="ANK_REP_REGION"/>
    <property type="match status" value="2"/>
</dbReference>
<dbReference type="PANTHER" id="PTHR23206:SF8">
    <property type="entry name" value="ANKYRIN REPEAT AND KH DOMAIN-CONTAINING 1"/>
    <property type="match status" value="1"/>
</dbReference>
<dbReference type="InterPro" id="IPR002110">
    <property type="entry name" value="Ankyrin_rpt"/>
</dbReference>
<dbReference type="SMART" id="SM00248">
    <property type="entry name" value="ANK"/>
    <property type="match status" value="2"/>
</dbReference>
<dbReference type="SUPFAM" id="SSF48403">
    <property type="entry name" value="Ankyrin repeat"/>
    <property type="match status" value="1"/>
</dbReference>
<dbReference type="AlphaFoldDB" id="A0A8S2VNK9"/>
<dbReference type="PANTHER" id="PTHR23206">
    <property type="entry name" value="MASK PROTEIN"/>
    <property type="match status" value="1"/>
</dbReference>
<sequence length="72" mass="7485">NSGAHIDQAENEGRTPLMKAARAGHICTIRYLISKGADVNRATNSNDSTVLSLACAGGHLDVASLLLKHGSD</sequence>
<gene>
    <name evidence="4" type="ORF">SMN809_LOCUS30784</name>
</gene>
<dbReference type="EMBL" id="CAJOBI010059300">
    <property type="protein sequence ID" value="CAF4408581.1"/>
    <property type="molecule type" value="Genomic_DNA"/>
</dbReference>
<proteinExistence type="predicted"/>
<dbReference type="Gene3D" id="1.25.40.20">
    <property type="entry name" value="Ankyrin repeat-containing domain"/>
    <property type="match status" value="1"/>
</dbReference>
<keyword evidence="2 3" id="KW-0040">ANK repeat</keyword>
<evidence type="ECO:0000256" key="2">
    <source>
        <dbReference type="ARBA" id="ARBA00023043"/>
    </source>
</evidence>
<reference evidence="4" key="1">
    <citation type="submission" date="2021-02" db="EMBL/GenBank/DDBJ databases">
        <authorList>
            <person name="Nowell W R."/>
        </authorList>
    </citation>
    <scope>NUCLEOTIDE SEQUENCE</scope>
</reference>
<accession>A0A8S2VNK9</accession>
<feature type="non-terminal residue" evidence="4">
    <location>
        <position position="72"/>
    </location>
</feature>
<evidence type="ECO:0000313" key="5">
    <source>
        <dbReference type="Proteomes" id="UP000676336"/>
    </source>
</evidence>
<keyword evidence="1" id="KW-0677">Repeat</keyword>
<evidence type="ECO:0000256" key="1">
    <source>
        <dbReference type="ARBA" id="ARBA00022737"/>
    </source>
</evidence>
<evidence type="ECO:0000313" key="4">
    <source>
        <dbReference type="EMBL" id="CAF4408581.1"/>
    </source>
</evidence>